<feature type="region of interest" description="Disordered" evidence="6">
    <location>
        <begin position="704"/>
        <end position="724"/>
    </location>
</feature>
<dbReference type="GO" id="GO:0000930">
    <property type="term" value="C:gamma-tubulin complex"/>
    <property type="evidence" value="ECO:0007669"/>
    <property type="project" value="TreeGrafter"/>
</dbReference>
<feature type="compositionally biased region" description="Polar residues" evidence="6">
    <location>
        <begin position="706"/>
        <end position="722"/>
    </location>
</feature>
<protein>
    <submittedName>
        <fullName evidence="8">Related to gamma-tubulin complex component 5</fullName>
    </submittedName>
</protein>
<dbReference type="AlphaFoldDB" id="A0AAJ4XLC6"/>
<feature type="region of interest" description="Disordered" evidence="6">
    <location>
        <begin position="1034"/>
        <end position="1111"/>
    </location>
</feature>
<keyword evidence="3" id="KW-0963">Cytoplasm</keyword>
<evidence type="ECO:0000256" key="1">
    <source>
        <dbReference type="ARBA" id="ARBA00004245"/>
    </source>
</evidence>
<feature type="region of interest" description="Disordered" evidence="6">
    <location>
        <begin position="656"/>
        <end position="676"/>
    </location>
</feature>
<dbReference type="EMBL" id="OAPG01000008">
    <property type="protein sequence ID" value="SNX84924.1"/>
    <property type="molecule type" value="Genomic_DNA"/>
</dbReference>
<dbReference type="GO" id="GO:0043015">
    <property type="term" value="F:gamma-tubulin binding"/>
    <property type="evidence" value="ECO:0007669"/>
    <property type="project" value="InterPro"/>
</dbReference>
<dbReference type="GO" id="GO:0007020">
    <property type="term" value="P:microtubule nucleation"/>
    <property type="evidence" value="ECO:0007669"/>
    <property type="project" value="InterPro"/>
</dbReference>
<dbReference type="Gene3D" id="1.20.120.1900">
    <property type="entry name" value="Gamma-tubulin complex, C-terminal domain"/>
    <property type="match status" value="1"/>
</dbReference>
<reference evidence="8" key="1">
    <citation type="submission" date="2023-10" db="EMBL/GenBank/DDBJ databases">
        <authorList>
            <person name="Guldener U."/>
        </authorList>
    </citation>
    <scope>NUCLEOTIDE SEQUENCE</scope>
    <source>
        <strain evidence="8">Mp4</strain>
    </source>
</reference>
<dbReference type="GO" id="GO:0051225">
    <property type="term" value="P:spindle assembly"/>
    <property type="evidence" value="ECO:0007669"/>
    <property type="project" value="TreeGrafter"/>
</dbReference>
<evidence type="ECO:0000256" key="2">
    <source>
        <dbReference type="ARBA" id="ARBA00010337"/>
    </source>
</evidence>
<dbReference type="PANTHER" id="PTHR19302">
    <property type="entry name" value="GAMMA TUBULIN COMPLEX PROTEIN"/>
    <property type="match status" value="1"/>
</dbReference>
<comment type="caution">
    <text evidence="8">The sequence shown here is derived from an EMBL/GenBank/DDBJ whole genome shotgun (WGS) entry which is preliminary data.</text>
</comment>
<evidence type="ECO:0000256" key="4">
    <source>
        <dbReference type="ARBA" id="ARBA00022701"/>
    </source>
</evidence>
<evidence type="ECO:0000259" key="7">
    <source>
        <dbReference type="Pfam" id="PF04130"/>
    </source>
</evidence>
<dbReference type="Pfam" id="PF04130">
    <property type="entry name" value="GCP_C_terminal"/>
    <property type="match status" value="1"/>
</dbReference>
<gene>
    <name evidence="8" type="ORF">MEPE_03633</name>
</gene>
<feature type="compositionally biased region" description="Basic residues" evidence="6">
    <location>
        <begin position="1034"/>
        <end position="1047"/>
    </location>
</feature>
<dbReference type="GO" id="GO:0031122">
    <property type="term" value="P:cytoplasmic microtubule organization"/>
    <property type="evidence" value="ECO:0007669"/>
    <property type="project" value="TreeGrafter"/>
</dbReference>
<feature type="compositionally biased region" description="Basic and acidic residues" evidence="6">
    <location>
        <begin position="1081"/>
        <end position="1090"/>
    </location>
</feature>
<comment type="similarity">
    <text evidence="2">Belongs to the TUBGCP family.</text>
</comment>
<dbReference type="InterPro" id="IPR042241">
    <property type="entry name" value="GCP_C_sf"/>
</dbReference>
<keyword evidence="9" id="KW-1185">Reference proteome</keyword>
<comment type="subcellular location">
    <subcellularLocation>
        <location evidence="1">Cytoplasm</location>
        <location evidence="1">Cytoskeleton</location>
    </subcellularLocation>
</comment>
<dbReference type="GO" id="GO:0051011">
    <property type="term" value="F:microtubule minus-end binding"/>
    <property type="evidence" value="ECO:0007669"/>
    <property type="project" value="TreeGrafter"/>
</dbReference>
<dbReference type="GO" id="GO:0005874">
    <property type="term" value="C:microtubule"/>
    <property type="evidence" value="ECO:0007669"/>
    <property type="project" value="UniProtKB-KW"/>
</dbReference>
<dbReference type="GO" id="GO:0005816">
    <property type="term" value="C:spindle pole body"/>
    <property type="evidence" value="ECO:0007669"/>
    <property type="project" value="UniProtKB-ARBA"/>
</dbReference>
<dbReference type="InterPro" id="IPR040457">
    <property type="entry name" value="GCP_C"/>
</dbReference>
<accession>A0AAJ4XLC6</accession>
<keyword evidence="4" id="KW-0493">Microtubule</keyword>
<sequence>MEPIAGPSSYIPATDRAAKVNTIRTASKSKTSKRIEQERIVDRLLELFLDETKASAAISGAAQKAKAIQVIQNDSWSPENDNEIAAAVQGLSLKHSIHLEHELSLALKRCYTELLVSCERSVRLAEQAKDAQKRHGIDFRNLPAPLIRPDNVSDAVRLLLNLSKPADVTARTAANLILNATWADRAQYLTPEQRKQAEKREWLGILVDEPLEGDAWMDDNTDQDNIDLSDWSLDSDDERRIEREDGYDSDKQIRKRRNRFTALSTALQPLAPSNAEFERRELWTRQRQLGLEALAEAASQSAIGASHAKTVPAELTEADVVRESVSVLLGCSNMLFQQISSEKVTLIPSSQHAMLSGLSEQLQDVAVLASTVASLRAFVKGTIAQSIQTVDVLTRTPAVEAFAEQLQILLERFSLRLSELDADITVASLPGHPASVHTDRYATLMQFIEITHREAATLLLLSTLLQEVGFITPDIDSGASVAGRALSDRALIDGLQALLGFVHQQYEVAHSENILADLSTCLLAACRPAWRSVCQLIRRGLSFAITRDHDHLFDDRLVQHMIRHDALLSTSDSTFWTAGYVVRRSDYENGSDEGYSPPAFLQSIMQDIVTTAKGVGLLRSLGIDALGEVQPNTDLDQILGLKCTGSSAGLNSWHDQLNGNESDIEDGRGSKVESNTPERVLLSEAQNNVRKLLFSDSASLGDLKETTQSPKVCPQTPLSQPDTEPIWSSRLGLERLSHRLIEPMLGRSLQEHLAPLSAIVRKRLIDILSSPVAEGGYALQAHLEACHGLFFMQRGAEVTTWLESLFTDLDQRNGTMRATEPHRLHSGFSDALEAHLPRNSEEAWIDTNLVRFSTGDDELESAAAIRQRPRIRRLADIQAEYEMPWPLTYVFPLGCMRFYQTIFTALLQAKYAQWKLKSTIKLAKPETVHMRKFWTLRRQAQWLVRTLIEFLQRDILLDGGQRLCTDLEGTVSIDSAIVIHNEALERMEMLCFQRVEQANVKELFLAAWRLGVEVVSTYEQYVGKSSRLEDRIARRKRRERRKKRRDKAKQNGAPLGVIAEEEKEEEDQEEEDEEEEGPEEGGLRESKLPEAIDGEDAERMPDAYGSTPVDASMSVDISSSWMESDTQRRERFRIECAHQRKALERLVEELKVSIDVQIGRIATKATAQAQDATQADRALKEHDYCRTKWQGLLYALAWSDLSY</sequence>
<feature type="domain" description="Gamma tubulin complex component C-terminal" evidence="7">
    <location>
        <begin position="779"/>
        <end position="1022"/>
    </location>
</feature>
<name>A0AAJ4XLC6_9BASI</name>
<proteinExistence type="inferred from homology"/>
<keyword evidence="5" id="KW-0206">Cytoskeleton</keyword>
<dbReference type="GO" id="GO:0000922">
    <property type="term" value="C:spindle pole"/>
    <property type="evidence" value="ECO:0007669"/>
    <property type="project" value="InterPro"/>
</dbReference>
<organism evidence="8 9">
    <name type="scientific">Melanopsichium pennsylvanicum</name>
    <dbReference type="NCBI Taxonomy" id="63383"/>
    <lineage>
        <taxon>Eukaryota</taxon>
        <taxon>Fungi</taxon>
        <taxon>Dikarya</taxon>
        <taxon>Basidiomycota</taxon>
        <taxon>Ustilaginomycotina</taxon>
        <taxon>Ustilaginomycetes</taxon>
        <taxon>Ustilaginales</taxon>
        <taxon>Ustilaginaceae</taxon>
        <taxon>Melanopsichium</taxon>
    </lineage>
</organism>
<feature type="compositionally biased region" description="Acidic residues" evidence="6">
    <location>
        <begin position="1059"/>
        <end position="1079"/>
    </location>
</feature>
<dbReference type="GO" id="GO:0051321">
    <property type="term" value="P:meiotic cell cycle"/>
    <property type="evidence" value="ECO:0007669"/>
    <property type="project" value="TreeGrafter"/>
</dbReference>
<dbReference type="Proteomes" id="UP001294444">
    <property type="component" value="Unassembled WGS sequence"/>
</dbReference>
<dbReference type="PANTHER" id="PTHR19302:SF70">
    <property type="entry name" value="GAMMA-TUBULIN COMPLEX COMPONENT 6"/>
    <property type="match status" value="1"/>
</dbReference>
<evidence type="ECO:0000313" key="9">
    <source>
        <dbReference type="Proteomes" id="UP001294444"/>
    </source>
</evidence>
<evidence type="ECO:0000313" key="8">
    <source>
        <dbReference type="EMBL" id="SNX84924.1"/>
    </source>
</evidence>
<dbReference type="InterPro" id="IPR007259">
    <property type="entry name" value="GCP"/>
</dbReference>
<dbReference type="GO" id="GO:0000278">
    <property type="term" value="P:mitotic cell cycle"/>
    <property type="evidence" value="ECO:0007669"/>
    <property type="project" value="TreeGrafter"/>
</dbReference>
<evidence type="ECO:0000256" key="5">
    <source>
        <dbReference type="ARBA" id="ARBA00023212"/>
    </source>
</evidence>
<evidence type="ECO:0000256" key="6">
    <source>
        <dbReference type="SAM" id="MobiDB-lite"/>
    </source>
</evidence>
<evidence type="ECO:0000256" key="3">
    <source>
        <dbReference type="ARBA" id="ARBA00022490"/>
    </source>
</evidence>